<evidence type="ECO:0000259" key="1">
    <source>
        <dbReference type="PROSITE" id="PS50878"/>
    </source>
</evidence>
<dbReference type="InterPro" id="IPR036691">
    <property type="entry name" value="Endo/exonu/phosph_ase_sf"/>
</dbReference>
<dbReference type="GeneTree" id="ENSGT00940000165023"/>
<dbReference type="PANTHER" id="PTHR31635">
    <property type="entry name" value="REVERSE TRANSCRIPTASE DOMAIN-CONTAINING PROTEIN-RELATED"/>
    <property type="match status" value="1"/>
</dbReference>
<reference evidence="2" key="2">
    <citation type="submission" date="2025-09" db="UniProtKB">
        <authorList>
            <consortium name="Ensembl"/>
        </authorList>
    </citation>
    <scope>IDENTIFICATION</scope>
</reference>
<dbReference type="PANTHER" id="PTHR31635:SF196">
    <property type="entry name" value="REVERSE TRANSCRIPTASE DOMAIN-CONTAINING PROTEIN-RELATED"/>
    <property type="match status" value="1"/>
</dbReference>
<keyword evidence="3" id="KW-1185">Reference proteome</keyword>
<dbReference type="PROSITE" id="PS50878">
    <property type="entry name" value="RT_POL"/>
    <property type="match status" value="1"/>
</dbReference>
<reference evidence="2" key="1">
    <citation type="submission" date="2025-08" db="UniProtKB">
        <authorList>
            <consortium name="Ensembl"/>
        </authorList>
    </citation>
    <scope>IDENTIFICATION</scope>
</reference>
<evidence type="ECO:0000313" key="3">
    <source>
        <dbReference type="Proteomes" id="UP000694569"/>
    </source>
</evidence>
<proteinExistence type="predicted"/>
<dbReference type="GO" id="GO:0003824">
    <property type="term" value="F:catalytic activity"/>
    <property type="evidence" value="ECO:0007669"/>
    <property type="project" value="InterPro"/>
</dbReference>
<protein>
    <recommendedName>
        <fullName evidence="1">Reverse transcriptase domain-containing protein</fullName>
    </recommendedName>
</protein>
<dbReference type="SUPFAM" id="SSF56672">
    <property type="entry name" value="DNA/RNA polymerases"/>
    <property type="match status" value="1"/>
</dbReference>
<sequence length="1270" mass="145857">MTQLKFLSLNVRGLNSPQKRRIALTDLHRQGGDIVFLQETHFREDAAPSLQSRYYSQCFCSNYVVSKSRGVAILLARHISFTNVHQQLDPNGRFLFVKGTLGSQLVTFANIYLPNKGQCAAMRSILSKLDKFREGLLICGGDFNISLDSSREGVHPTPSVDDSLRGRFLTLLHHHQLVDGWRALNPTVKDYTFYSAAAHSYSRLDTFLIPHHQLHYLTKLKIASITWSDHAPVMMWVDFQATPPPHRTWRINESLLRDVVIRQNLHDSINQYFEENSTPEISLPTLWEAHKCVLRGNLIQIGAQRKREHRANLDDILQRIHDLETAHKACQSLDTFKDLTEQRAKLNSLLSQQAFKSLLLTKHTYYTQGNKCGRLLAHTLKQRRQATYIPKIRETDGRDLHLTKDITAAFHKYFSSLYQLRDSPPLESDICSYLRDSLQSVLAPESASALDTPFTLDEFSIALKSMKAGKSPGPDGFTVAYYKTFRTLLGPKFVALLNALDGSTSLDHATLRAHIALIPKPDRDHTLVSNYRPISLLNVDIKIMTKMLATRLNAFIPDLVHPDQTGFVPTREARDNTLRAINLIHLANVTHTPTVFLSIDAEKAFDRVDWTFLYETLKLLGFGPKWLTWIQNLYSVPRASLRVNGTYSPDIDIRNGTRQGCPLSPLLFILTLEPLLQRIRDNTSIHGHPLPFHQYKVAAFADDILLSLTNPLVSLKHLMAELDTYGALSNFQINLSKCEVLGVRITERMKKAIVTSYPFKWAHRSIRYLGVALPSDLSQLYITNYEPLLQTISQDLRRWKIPHVSWMGRINILKMNILPRFLYIFQTVPIGVPPKFFALLRTNLLKFIWNDTHPRVSYADMTRHRNRGGLGLPHLELYHTAALFLKISDWSMSPPTKLWVPLEQKCLKIPITTLPWQTAPLTKLISSPNPLITPTLRRWRILKMSLSLSTHPSPLTPLTFNPLFPDGMSHHFLPLELDGPYLTLATCMANAAPRPISDMLRQDKITPLTHFRYQQLTHFIQSLGPPQTVRTDESPFETLCTRDPRPPHLLSTIYGSLLDASTPGLPAYAGRWNRDIGTDISDEDWGLIFQTAAHASRSLHIQQTHYKFLMRWYLTPTRLHKIYSTTDKTCWRCRDSPGTFVHIWWECSMIRSYWDSVFTIINEITGLDLDPSPLVALFHLVPIPTLTYRNSLAIQLFNVAKSLIPRKWRLVTPPTIWEWIQAVEGVREMEEMFFSRSSRYDKYHVIWYWWLDFRTQRSRDYAPQLVPVVE</sequence>
<dbReference type="Proteomes" id="UP000694569">
    <property type="component" value="Unplaced"/>
</dbReference>
<dbReference type="AlphaFoldDB" id="A0A8C5RCN1"/>
<dbReference type="InterPro" id="IPR000477">
    <property type="entry name" value="RT_dom"/>
</dbReference>
<dbReference type="OrthoDB" id="8941539at2759"/>
<evidence type="ECO:0000313" key="2">
    <source>
        <dbReference type="Ensembl" id="ENSLLEP00000048904.1"/>
    </source>
</evidence>
<organism evidence="2 3">
    <name type="scientific">Leptobrachium leishanense</name>
    <name type="common">Leishan spiny toad</name>
    <dbReference type="NCBI Taxonomy" id="445787"/>
    <lineage>
        <taxon>Eukaryota</taxon>
        <taxon>Metazoa</taxon>
        <taxon>Chordata</taxon>
        <taxon>Craniata</taxon>
        <taxon>Vertebrata</taxon>
        <taxon>Euteleostomi</taxon>
        <taxon>Amphibia</taxon>
        <taxon>Batrachia</taxon>
        <taxon>Anura</taxon>
        <taxon>Pelobatoidea</taxon>
        <taxon>Megophryidae</taxon>
        <taxon>Leptobrachium</taxon>
    </lineage>
</organism>
<accession>A0A8C5RCN1</accession>
<dbReference type="CDD" id="cd09076">
    <property type="entry name" value="L1-EN"/>
    <property type="match status" value="1"/>
</dbReference>
<dbReference type="Gene3D" id="3.60.10.10">
    <property type="entry name" value="Endonuclease/exonuclease/phosphatase"/>
    <property type="match status" value="1"/>
</dbReference>
<dbReference type="InterPro" id="IPR005135">
    <property type="entry name" value="Endo/exonuclease/phosphatase"/>
</dbReference>
<dbReference type="CDD" id="cd01650">
    <property type="entry name" value="RT_nLTR_like"/>
    <property type="match status" value="1"/>
</dbReference>
<dbReference type="SUPFAM" id="SSF56219">
    <property type="entry name" value="DNase I-like"/>
    <property type="match status" value="1"/>
</dbReference>
<dbReference type="Ensembl" id="ENSLLET00000050814.1">
    <property type="protein sequence ID" value="ENSLLEP00000048904.1"/>
    <property type="gene ID" value="ENSLLEG00000030783.1"/>
</dbReference>
<dbReference type="Pfam" id="PF03372">
    <property type="entry name" value="Exo_endo_phos"/>
    <property type="match status" value="1"/>
</dbReference>
<feature type="domain" description="Reverse transcriptase" evidence="1">
    <location>
        <begin position="499"/>
        <end position="773"/>
    </location>
</feature>
<dbReference type="InterPro" id="IPR043502">
    <property type="entry name" value="DNA/RNA_pol_sf"/>
</dbReference>
<name>A0A8C5RCN1_9ANUR</name>
<dbReference type="Pfam" id="PF00078">
    <property type="entry name" value="RVT_1"/>
    <property type="match status" value="1"/>
</dbReference>